<dbReference type="GeneID" id="14564328"/>
<organism evidence="1 2">
    <name type="scientific">Bacillus phage W.Ph</name>
    <dbReference type="NCBI Taxonomy" id="764595"/>
    <lineage>
        <taxon>Viruses</taxon>
        <taxon>Duplodnaviria</taxon>
        <taxon>Heunggongvirae</taxon>
        <taxon>Uroviricota</taxon>
        <taxon>Caudoviricetes</taxon>
        <taxon>Herelleviridae</taxon>
        <taxon>Bastillevirinae</taxon>
        <taxon>Wphvirus</taxon>
        <taxon>Wphvirus WPh</taxon>
    </lineage>
</organism>
<proteinExistence type="predicted"/>
<keyword evidence="2" id="KW-1185">Reference proteome</keyword>
<dbReference type="KEGG" id="vg:14564328"/>
<dbReference type="EMBL" id="HM144387">
    <property type="protein sequence ID" value="AGC55702.1"/>
    <property type="molecule type" value="Genomic_DNA"/>
</dbReference>
<dbReference type="RefSeq" id="YP_007366630.1">
    <property type="nucleotide sequence ID" value="NC_016563.1"/>
</dbReference>
<evidence type="ECO:0000313" key="1">
    <source>
        <dbReference type="EMBL" id="AGC55702.1"/>
    </source>
</evidence>
<sequence>MGYPCCDSCGKEIYSVIKRVYGGCCIECRERIEESKKNKSNKKGEKVNV</sequence>
<name>L7UUF4_9CAUD</name>
<protein>
    <submittedName>
        <fullName evidence="1">Gp83.2</fullName>
    </submittedName>
</protein>
<reference evidence="1 2" key="1">
    <citation type="submission" date="2013-01" db="EMBL/GenBank/DDBJ databases">
        <title>Large myovirus of Bacillus.</title>
        <authorList>
            <person name="Klumpp J."/>
            <person name="Beyer W."/>
            <person name="Loessner M.J."/>
        </authorList>
    </citation>
    <scope>NUCLEOTIDE SEQUENCE [LARGE SCALE GENOMIC DNA]</scope>
</reference>
<evidence type="ECO:0000313" key="2">
    <source>
        <dbReference type="Proteomes" id="UP000005445"/>
    </source>
</evidence>
<dbReference type="Proteomes" id="UP000005445">
    <property type="component" value="Segment"/>
</dbReference>
<accession>L7UUF4</accession>